<organism evidence="2 3">
    <name type="scientific">Puccinia sorghi</name>
    <dbReference type="NCBI Taxonomy" id="27349"/>
    <lineage>
        <taxon>Eukaryota</taxon>
        <taxon>Fungi</taxon>
        <taxon>Dikarya</taxon>
        <taxon>Basidiomycota</taxon>
        <taxon>Pucciniomycotina</taxon>
        <taxon>Pucciniomycetes</taxon>
        <taxon>Pucciniales</taxon>
        <taxon>Pucciniaceae</taxon>
        <taxon>Puccinia</taxon>
    </lineage>
</organism>
<feature type="transmembrane region" description="Helical" evidence="1">
    <location>
        <begin position="85"/>
        <end position="105"/>
    </location>
</feature>
<evidence type="ECO:0000313" key="2">
    <source>
        <dbReference type="EMBL" id="KNZ52975.1"/>
    </source>
</evidence>
<dbReference type="VEuPathDB" id="FungiDB:VP01_337g2"/>
<evidence type="ECO:0000256" key="1">
    <source>
        <dbReference type="SAM" id="Phobius"/>
    </source>
</evidence>
<gene>
    <name evidence="2" type="ORF">VP01_337g2</name>
</gene>
<reference evidence="2 3" key="1">
    <citation type="submission" date="2015-08" db="EMBL/GenBank/DDBJ databases">
        <title>Next Generation Sequencing and Analysis of the Genome of Puccinia sorghi L Schw, the Causal Agent of Maize Common Rust.</title>
        <authorList>
            <person name="Rochi L."/>
            <person name="Burguener G."/>
            <person name="Darino M."/>
            <person name="Turjanski A."/>
            <person name="Kreff E."/>
            <person name="Dieguez M.J."/>
            <person name="Sacco F."/>
        </authorList>
    </citation>
    <scope>NUCLEOTIDE SEQUENCE [LARGE SCALE GENOMIC DNA]</scope>
    <source>
        <strain evidence="2 3">RO10H11247</strain>
    </source>
</reference>
<proteinExistence type="predicted"/>
<keyword evidence="1" id="KW-0472">Membrane</keyword>
<dbReference type="Proteomes" id="UP000037035">
    <property type="component" value="Unassembled WGS sequence"/>
</dbReference>
<comment type="caution">
    <text evidence="2">The sequence shown here is derived from an EMBL/GenBank/DDBJ whole genome shotgun (WGS) entry which is preliminary data.</text>
</comment>
<sequence>MLSLLWILTKQDLNRLILLIFYSSDYRKSFSSRSRSSWSESFFFVNMSLFLLLSLLYVALVRITHPPISPKLSLPYIYLYRNRNIIEPLFMFLLSYLLLCNILLFKTYLNPLPNLKCFQILHRINRCRSVRLVSPYTGSSFFWINPLPLAVFYSESCASSKGRFPCSLTCLYLHAQPFSYLLYKTYPVYFHLQINIYFVHVLFVKSKCEVFQFQKKVLMSFNKTLSVYSTGCKPFPSFSLSSSLLVVLADMRDSFSLLSLARLDLHNKAPTLDSNGVLTLCKPSHLMINNLGFLPFQLQGHLFLFDTHPLYLTNKTIITLSDSINLTLLLLNKSASTAEKTCSTAYICTVTVHQSLVESILENGWSNDRSFLGVSEFPLLRRFNVTSSGSLWLIFFFPLYPVLLYSPTYNNSFFLVSLFPYISSHSSPNCKGSPNVMNQAQEHSSSIGYRGALDLSFVGMWFCFSRHYHNCWCLLYYNLSITGYYPPNGYFIDTSSIHSPIHSHSSPSVLSTVAQCARS</sequence>
<keyword evidence="3" id="KW-1185">Reference proteome</keyword>
<keyword evidence="1" id="KW-1133">Transmembrane helix</keyword>
<dbReference type="AlphaFoldDB" id="A0A0L6UYN0"/>
<feature type="transmembrane region" description="Helical" evidence="1">
    <location>
        <begin position="42"/>
        <end position="64"/>
    </location>
</feature>
<name>A0A0L6UYN0_9BASI</name>
<feature type="transmembrane region" description="Helical" evidence="1">
    <location>
        <begin position="186"/>
        <end position="204"/>
    </location>
</feature>
<protein>
    <submittedName>
        <fullName evidence="2">Uncharacterized protein</fullName>
    </submittedName>
</protein>
<dbReference type="EMBL" id="LAVV01008368">
    <property type="protein sequence ID" value="KNZ52975.1"/>
    <property type="molecule type" value="Genomic_DNA"/>
</dbReference>
<feature type="transmembrane region" description="Helical" evidence="1">
    <location>
        <begin position="391"/>
        <end position="409"/>
    </location>
</feature>
<evidence type="ECO:0000313" key="3">
    <source>
        <dbReference type="Proteomes" id="UP000037035"/>
    </source>
</evidence>
<accession>A0A0L6UYN0</accession>
<keyword evidence="1" id="KW-0812">Transmembrane</keyword>